<evidence type="ECO:0000313" key="2">
    <source>
        <dbReference type="EMBL" id="SPQ01435.1"/>
    </source>
</evidence>
<proteinExistence type="predicted"/>
<dbReference type="InterPro" id="IPR009875">
    <property type="entry name" value="PilZ_domain"/>
</dbReference>
<dbReference type="AlphaFoldDB" id="A0A2U3QJ89"/>
<accession>A0A2U3QJ89</accession>
<dbReference type="Pfam" id="PF07238">
    <property type="entry name" value="PilZ"/>
    <property type="match status" value="1"/>
</dbReference>
<dbReference type="Gene3D" id="2.40.10.220">
    <property type="entry name" value="predicted glycosyltransferase like domains"/>
    <property type="match status" value="1"/>
</dbReference>
<keyword evidence="3" id="KW-1185">Reference proteome</keyword>
<feature type="domain" description="PilZ" evidence="1">
    <location>
        <begin position="6"/>
        <end position="98"/>
    </location>
</feature>
<organism evidence="2 3">
    <name type="scientific">Candidatus Sulfobium mesophilum</name>
    <dbReference type="NCBI Taxonomy" id="2016548"/>
    <lineage>
        <taxon>Bacteria</taxon>
        <taxon>Pseudomonadati</taxon>
        <taxon>Nitrospirota</taxon>
        <taxon>Nitrospiria</taxon>
        <taxon>Nitrospirales</taxon>
        <taxon>Nitrospiraceae</taxon>
        <taxon>Candidatus Sulfobium</taxon>
    </lineage>
</organism>
<gene>
    <name evidence="2" type="ORF">NBG4_540019</name>
</gene>
<evidence type="ECO:0000259" key="1">
    <source>
        <dbReference type="Pfam" id="PF07238"/>
    </source>
</evidence>
<dbReference type="Proteomes" id="UP000245125">
    <property type="component" value="Unassembled WGS sequence"/>
</dbReference>
<sequence>MKKDNKRAFLRYPYSSSVMYTTLNYAVRTANEAETAARIVDLSDSGMRMLIHGATLVEGNMIRVRIQVSDIQASVPTLAEVIWTKKQNAKAYHAGLRFVV</sequence>
<reference evidence="3" key="1">
    <citation type="submission" date="2018-03" db="EMBL/GenBank/DDBJ databases">
        <authorList>
            <person name="Zecchin S."/>
        </authorList>
    </citation>
    <scope>NUCLEOTIDE SEQUENCE [LARGE SCALE GENOMIC DNA]</scope>
</reference>
<dbReference type="GO" id="GO:0035438">
    <property type="term" value="F:cyclic-di-GMP binding"/>
    <property type="evidence" value="ECO:0007669"/>
    <property type="project" value="InterPro"/>
</dbReference>
<name>A0A2U3QJ89_9BACT</name>
<protein>
    <recommendedName>
        <fullName evidence="1">PilZ domain-containing protein</fullName>
    </recommendedName>
</protein>
<dbReference type="EMBL" id="OUUY01000102">
    <property type="protein sequence ID" value="SPQ01435.1"/>
    <property type="molecule type" value="Genomic_DNA"/>
</dbReference>
<evidence type="ECO:0000313" key="3">
    <source>
        <dbReference type="Proteomes" id="UP000245125"/>
    </source>
</evidence>